<dbReference type="EMBL" id="CP002273">
    <property type="protein sequence ID" value="ADO36800.1"/>
    <property type="molecule type" value="Genomic_DNA"/>
</dbReference>
<reference evidence="1 2" key="2">
    <citation type="journal article" date="2011" name="J. Bacteriol.">
        <title>Complete genome sequence of a carbon monoxide-utilizing acetogen, Eubacterium limosum KIST612.</title>
        <authorList>
            <person name="Roh H."/>
            <person name="Ko H.J."/>
            <person name="Kim D."/>
            <person name="Choi D.G."/>
            <person name="Park S."/>
            <person name="Kim S."/>
            <person name="Chang I.S."/>
            <person name="Choi I.G."/>
        </authorList>
    </citation>
    <scope>NUCLEOTIDE SEQUENCE [LARGE SCALE GENOMIC DNA]</scope>
    <source>
        <strain evidence="1 2">KIST612</strain>
    </source>
</reference>
<evidence type="ECO:0000313" key="2">
    <source>
        <dbReference type="Proteomes" id="UP000006873"/>
    </source>
</evidence>
<keyword evidence="2" id="KW-1185">Reference proteome</keyword>
<dbReference type="KEGG" id="elm:ELI_1816"/>
<evidence type="ECO:0000313" key="1">
    <source>
        <dbReference type="EMBL" id="ADO36800.1"/>
    </source>
</evidence>
<reference key="1">
    <citation type="submission" date="2010-09" db="EMBL/GenBank/DDBJ databases">
        <authorList>
            <person name="Roh H."/>
            <person name="Ko H.-J."/>
            <person name="Kim D."/>
            <person name="Choi D.G."/>
            <person name="Park S."/>
            <person name="Kim S."/>
            <person name="Kim K.H."/>
            <person name="Chang I.S."/>
            <person name="Choi I.-G."/>
        </authorList>
    </citation>
    <scope>NUCLEOTIDE SEQUENCE</scope>
    <source>
        <strain>KIST612</strain>
    </source>
</reference>
<gene>
    <name evidence="1" type="ordered locus">ELI_1816</name>
</gene>
<organism evidence="1 2">
    <name type="scientific">Eubacterium callanderi</name>
    <dbReference type="NCBI Taxonomy" id="53442"/>
    <lineage>
        <taxon>Bacteria</taxon>
        <taxon>Bacillati</taxon>
        <taxon>Bacillota</taxon>
        <taxon>Clostridia</taxon>
        <taxon>Eubacteriales</taxon>
        <taxon>Eubacteriaceae</taxon>
        <taxon>Eubacterium</taxon>
    </lineage>
</organism>
<name>E3GK47_9FIRM</name>
<dbReference type="Proteomes" id="UP000006873">
    <property type="component" value="Chromosome"/>
</dbReference>
<protein>
    <submittedName>
        <fullName evidence="1">Uncharacterized protein</fullName>
    </submittedName>
</protein>
<proteinExistence type="predicted"/>
<dbReference type="HOGENOM" id="CLU_3183810_0_0_9"/>
<accession>E3GK47</accession>
<sequence>MAKKEHYFRKKEGLLAFFSSQTEISISAKTISITFSRISPGTISIK</sequence>
<dbReference type="AlphaFoldDB" id="E3GK47"/>